<evidence type="ECO:0000256" key="1">
    <source>
        <dbReference type="SAM" id="Coils"/>
    </source>
</evidence>
<proteinExistence type="predicted"/>
<comment type="caution">
    <text evidence="2">The sequence shown here is derived from an EMBL/GenBank/DDBJ whole genome shotgun (WGS) entry which is preliminary data.</text>
</comment>
<evidence type="ECO:0000313" key="3">
    <source>
        <dbReference type="Proteomes" id="UP000789570"/>
    </source>
</evidence>
<feature type="non-terminal residue" evidence="2">
    <location>
        <position position="106"/>
    </location>
</feature>
<dbReference type="OrthoDB" id="10361416at2759"/>
<keyword evidence="1" id="KW-0175">Coiled coil</keyword>
<reference evidence="2" key="1">
    <citation type="submission" date="2021-06" db="EMBL/GenBank/DDBJ databases">
        <authorList>
            <person name="Kallberg Y."/>
            <person name="Tangrot J."/>
            <person name="Rosling A."/>
        </authorList>
    </citation>
    <scope>NUCLEOTIDE SEQUENCE</scope>
    <source>
        <strain evidence="2">UK204</strain>
    </source>
</reference>
<keyword evidence="3" id="KW-1185">Reference proteome</keyword>
<dbReference type="EMBL" id="CAJVPQ010002754">
    <property type="protein sequence ID" value="CAG8607476.1"/>
    <property type="molecule type" value="Genomic_DNA"/>
</dbReference>
<accession>A0A9N9CQJ3</accession>
<name>A0A9N9CQJ3_9GLOM</name>
<protein>
    <submittedName>
        <fullName evidence="2">16490_t:CDS:1</fullName>
    </submittedName>
</protein>
<dbReference type="AlphaFoldDB" id="A0A9N9CQJ3"/>
<dbReference type="Proteomes" id="UP000789570">
    <property type="component" value="Unassembled WGS sequence"/>
</dbReference>
<evidence type="ECO:0000313" key="2">
    <source>
        <dbReference type="EMBL" id="CAG8607476.1"/>
    </source>
</evidence>
<feature type="coiled-coil region" evidence="1">
    <location>
        <begin position="61"/>
        <end position="93"/>
    </location>
</feature>
<organism evidence="2 3">
    <name type="scientific">Funneliformis caledonium</name>
    <dbReference type="NCBI Taxonomy" id="1117310"/>
    <lineage>
        <taxon>Eukaryota</taxon>
        <taxon>Fungi</taxon>
        <taxon>Fungi incertae sedis</taxon>
        <taxon>Mucoromycota</taxon>
        <taxon>Glomeromycotina</taxon>
        <taxon>Glomeromycetes</taxon>
        <taxon>Glomerales</taxon>
        <taxon>Glomeraceae</taxon>
        <taxon>Funneliformis</taxon>
    </lineage>
</organism>
<sequence length="106" mass="12790">MISRLRLLRPPMQFYRPLWPQRRLSSSLINQHNYDFTPILAELPKDSKAIPKIMNFTVVLMKDLMQEKVDLMEKKEREKLDLSNDLMEKKEREKLDLSNDLMEKKE</sequence>
<gene>
    <name evidence="2" type="ORF">FCALED_LOCUS8899</name>
</gene>